<dbReference type="InterPro" id="IPR001753">
    <property type="entry name" value="Enoyl-CoA_hydra/iso"/>
</dbReference>
<dbReference type="STRING" id="905079.L1JM70"/>
<gene>
    <name evidence="6" type="ORF">GUITHDRAFT_85732</name>
</gene>
<sequence>MSLGKSGRSKAPQQEKDGFHLVSNKDTQWHDRTQAQNFKDIRYHTSDEGIAKITINRPEVHNAFRPLTIQELRTAFALAQDDVSIGVIILCGEGPNAFCSGGDQTLRGEGGYDDGTEPVPRLSVLDLQVQMRRCPKPVIAMIAGYAVGGGHILHMVCDLSLAADNALFGQTGPKVGSFDAGYGSSHMARIVGQKKAREIWFLCRLYNAKEALEMKLVNSVVPLAELERETLRWCRRILALSPTALACLKAAINADEDGQAGIMELAGQATRLYYLSEEGKEGRNAFVQRRPPAFRSIPSSRL</sequence>
<organism evidence="6">
    <name type="scientific">Guillardia theta (strain CCMP2712)</name>
    <name type="common">Cryptophyte</name>
    <dbReference type="NCBI Taxonomy" id="905079"/>
    <lineage>
        <taxon>Eukaryota</taxon>
        <taxon>Cryptophyceae</taxon>
        <taxon>Pyrenomonadales</taxon>
        <taxon>Geminigeraceae</taxon>
        <taxon>Guillardia</taxon>
    </lineage>
</organism>
<dbReference type="EC" id="4.1.3.36" evidence="3"/>
<evidence type="ECO:0000256" key="5">
    <source>
        <dbReference type="SAM" id="MobiDB-lite"/>
    </source>
</evidence>
<name>L1JM70_GUITC</name>
<evidence type="ECO:0000313" key="6">
    <source>
        <dbReference type="EMBL" id="EKX49304.1"/>
    </source>
</evidence>
<dbReference type="HAMAP" id="MF_01934">
    <property type="entry name" value="MenB"/>
    <property type="match status" value="1"/>
</dbReference>
<keyword evidence="2" id="KW-0456">Lyase</keyword>
<dbReference type="OMA" id="IFKQTDA"/>
<dbReference type="InterPro" id="IPR014748">
    <property type="entry name" value="Enoyl-CoA_hydra_C"/>
</dbReference>
<proteinExistence type="inferred from homology"/>
<dbReference type="Gene3D" id="3.90.226.10">
    <property type="entry name" value="2-enoyl-CoA Hydratase, Chain A, domain 1"/>
    <property type="match status" value="1"/>
</dbReference>
<evidence type="ECO:0000256" key="1">
    <source>
        <dbReference type="ARBA" id="ARBA00000177"/>
    </source>
</evidence>
<dbReference type="NCBIfam" id="TIGR01929">
    <property type="entry name" value="menB"/>
    <property type="match status" value="1"/>
</dbReference>
<dbReference type="Pfam" id="PF00378">
    <property type="entry name" value="ECH_1"/>
    <property type="match status" value="1"/>
</dbReference>
<dbReference type="EMBL" id="JH992982">
    <property type="protein sequence ID" value="EKX49304.1"/>
    <property type="molecule type" value="Genomic_DNA"/>
</dbReference>
<reference evidence="7" key="3">
    <citation type="submission" date="2016-03" db="UniProtKB">
        <authorList>
            <consortium name="EnsemblProtists"/>
        </authorList>
    </citation>
    <scope>IDENTIFICATION</scope>
</reference>
<comment type="similarity">
    <text evidence="4">Belongs to the enoyl-CoA hydratase/isomerase family.</text>
</comment>
<dbReference type="GO" id="GO:0009234">
    <property type="term" value="P:menaquinone biosynthetic process"/>
    <property type="evidence" value="ECO:0007669"/>
    <property type="project" value="InterPro"/>
</dbReference>
<evidence type="ECO:0000256" key="2">
    <source>
        <dbReference type="ARBA" id="ARBA00023239"/>
    </source>
</evidence>
<dbReference type="RefSeq" id="XP_005836284.1">
    <property type="nucleotide sequence ID" value="XM_005836227.1"/>
</dbReference>
<dbReference type="PaxDb" id="55529-EKX49304"/>
<dbReference type="eggNOG" id="KOG1680">
    <property type="taxonomic scope" value="Eukaryota"/>
</dbReference>
<dbReference type="EnsemblProtists" id="EKX49304">
    <property type="protein sequence ID" value="EKX49304"/>
    <property type="gene ID" value="GUITHDRAFT_85732"/>
</dbReference>
<dbReference type="InterPro" id="IPR018376">
    <property type="entry name" value="Enoyl-CoA_hyd/isom_CS"/>
</dbReference>
<evidence type="ECO:0000256" key="3">
    <source>
        <dbReference type="ARBA" id="ARBA00066833"/>
    </source>
</evidence>
<dbReference type="InterPro" id="IPR010198">
    <property type="entry name" value="DHNA-CoA_synthase_MenB"/>
</dbReference>
<comment type="catalytic activity">
    <reaction evidence="1">
        <text>2-succinylbenzoyl-CoA + H(+) = 1,4-dihydroxy-2-naphthoyl-CoA + H2O</text>
        <dbReference type="Rhea" id="RHEA:26562"/>
        <dbReference type="ChEBI" id="CHEBI:15377"/>
        <dbReference type="ChEBI" id="CHEBI:15378"/>
        <dbReference type="ChEBI" id="CHEBI:57364"/>
        <dbReference type="ChEBI" id="CHEBI:58897"/>
        <dbReference type="EC" id="4.1.3.36"/>
    </reaction>
</comment>
<reference evidence="6 8" key="1">
    <citation type="journal article" date="2012" name="Nature">
        <title>Algal genomes reveal evolutionary mosaicism and the fate of nucleomorphs.</title>
        <authorList>
            <consortium name="DOE Joint Genome Institute"/>
            <person name="Curtis B.A."/>
            <person name="Tanifuji G."/>
            <person name="Burki F."/>
            <person name="Gruber A."/>
            <person name="Irimia M."/>
            <person name="Maruyama S."/>
            <person name="Arias M.C."/>
            <person name="Ball S.G."/>
            <person name="Gile G.H."/>
            <person name="Hirakawa Y."/>
            <person name="Hopkins J.F."/>
            <person name="Kuo A."/>
            <person name="Rensing S.A."/>
            <person name="Schmutz J."/>
            <person name="Symeonidi A."/>
            <person name="Elias M."/>
            <person name="Eveleigh R.J."/>
            <person name="Herman E.K."/>
            <person name="Klute M.J."/>
            <person name="Nakayama T."/>
            <person name="Obornik M."/>
            <person name="Reyes-Prieto A."/>
            <person name="Armbrust E.V."/>
            <person name="Aves S.J."/>
            <person name="Beiko R.G."/>
            <person name="Coutinho P."/>
            <person name="Dacks J.B."/>
            <person name="Durnford D.G."/>
            <person name="Fast N.M."/>
            <person name="Green B.R."/>
            <person name="Grisdale C.J."/>
            <person name="Hempel F."/>
            <person name="Henrissat B."/>
            <person name="Hoppner M.P."/>
            <person name="Ishida K."/>
            <person name="Kim E."/>
            <person name="Koreny L."/>
            <person name="Kroth P.G."/>
            <person name="Liu Y."/>
            <person name="Malik S.B."/>
            <person name="Maier U.G."/>
            <person name="McRose D."/>
            <person name="Mock T."/>
            <person name="Neilson J.A."/>
            <person name="Onodera N.T."/>
            <person name="Poole A.M."/>
            <person name="Pritham E.J."/>
            <person name="Richards T.A."/>
            <person name="Rocap G."/>
            <person name="Roy S.W."/>
            <person name="Sarai C."/>
            <person name="Schaack S."/>
            <person name="Shirato S."/>
            <person name="Slamovits C.H."/>
            <person name="Spencer D.F."/>
            <person name="Suzuki S."/>
            <person name="Worden A.Z."/>
            <person name="Zauner S."/>
            <person name="Barry K."/>
            <person name="Bell C."/>
            <person name="Bharti A.K."/>
            <person name="Crow J.A."/>
            <person name="Grimwood J."/>
            <person name="Kramer R."/>
            <person name="Lindquist E."/>
            <person name="Lucas S."/>
            <person name="Salamov A."/>
            <person name="McFadden G.I."/>
            <person name="Lane C.E."/>
            <person name="Keeling P.J."/>
            <person name="Gray M.W."/>
            <person name="Grigoriev I.V."/>
            <person name="Archibald J.M."/>
        </authorList>
    </citation>
    <scope>NUCLEOTIDE SEQUENCE</scope>
    <source>
        <strain evidence="6 8">CCMP2712</strain>
    </source>
</reference>
<dbReference type="OrthoDB" id="2018133at2759"/>
<evidence type="ECO:0000313" key="7">
    <source>
        <dbReference type="EnsemblProtists" id="EKX49304"/>
    </source>
</evidence>
<dbReference type="GeneID" id="17306034"/>
<dbReference type="HOGENOM" id="CLU_009834_7_7_1"/>
<reference evidence="8" key="2">
    <citation type="submission" date="2012-11" db="EMBL/GenBank/DDBJ databases">
        <authorList>
            <person name="Kuo A."/>
            <person name="Curtis B.A."/>
            <person name="Tanifuji G."/>
            <person name="Burki F."/>
            <person name="Gruber A."/>
            <person name="Irimia M."/>
            <person name="Maruyama S."/>
            <person name="Arias M.C."/>
            <person name="Ball S.G."/>
            <person name="Gile G.H."/>
            <person name="Hirakawa Y."/>
            <person name="Hopkins J.F."/>
            <person name="Rensing S.A."/>
            <person name="Schmutz J."/>
            <person name="Symeonidi A."/>
            <person name="Elias M."/>
            <person name="Eveleigh R.J."/>
            <person name="Herman E.K."/>
            <person name="Klute M.J."/>
            <person name="Nakayama T."/>
            <person name="Obornik M."/>
            <person name="Reyes-Prieto A."/>
            <person name="Armbrust E.V."/>
            <person name="Aves S.J."/>
            <person name="Beiko R.G."/>
            <person name="Coutinho P."/>
            <person name="Dacks J.B."/>
            <person name="Durnford D.G."/>
            <person name="Fast N.M."/>
            <person name="Green B.R."/>
            <person name="Grisdale C."/>
            <person name="Hempe F."/>
            <person name="Henrissat B."/>
            <person name="Hoppner M.P."/>
            <person name="Ishida K.-I."/>
            <person name="Kim E."/>
            <person name="Koreny L."/>
            <person name="Kroth P.G."/>
            <person name="Liu Y."/>
            <person name="Malik S.-B."/>
            <person name="Maier U.G."/>
            <person name="McRose D."/>
            <person name="Mock T."/>
            <person name="Neilson J.A."/>
            <person name="Onodera N.T."/>
            <person name="Poole A.M."/>
            <person name="Pritham E.J."/>
            <person name="Richards T.A."/>
            <person name="Rocap G."/>
            <person name="Roy S.W."/>
            <person name="Sarai C."/>
            <person name="Schaack S."/>
            <person name="Shirato S."/>
            <person name="Slamovits C.H."/>
            <person name="Spencer D.F."/>
            <person name="Suzuki S."/>
            <person name="Worden A.Z."/>
            <person name="Zauner S."/>
            <person name="Barry K."/>
            <person name="Bell C."/>
            <person name="Bharti A.K."/>
            <person name="Crow J.A."/>
            <person name="Grimwood J."/>
            <person name="Kramer R."/>
            <person name="Lindquist E."/>
            <person name="Lucas S."/>
            <person name="Salamov A."/>
            <person name="McFadden G.I."/>
            <person name="Lane C.E."/>
            <person name="Keeling P.J."/>
            <person name="Gray M.W."/>
            <person name="Grigoriev I.V."/>
            <person name="Archibald J.M."/>
        </authorList>
    </citation>
    <scope>NUCLEOTIDE SEQUENCE</scope>
    <source>
        <strain evidence="8">CCMP2712</strain>
    </source>
</reference>
<dbReference type="InterPro" id="IPR029045">
    <property type="entry name" value="ClpP/crotonase-like_dom_sf"/>
</dbReference>
<dbReference type="Gene3D" id="1.10.12.10">
    <property type="entry name" value="Lyase 2-enoyl-coa Hydratase, Chain A, domain 2"/>
    <property type="match status" value="1"/>
</dbReference>
<feature type="region of interest" description="Disordered" evidence="5">
    <location>
        <begin position="1"/>
        <end position="23"/>
    </location>
</feature>
<dbReference type="KEGG" id="gtt:GUITHDRAFT_85732"/>
<dbReference type="GO" id="GO:0008935">
    <property type="term" value="F:1,4-dihydroxy-2-naphthoyl-CoA synthase activity"/>
    <property type="evidence" value="ECO:0007669"/>
    <property type="project" value="UniProtKB-EC"/>
</dbReference>
<dbReference type="AlphaFoldDB" id="L1JM70"/>
<evidence type="ECO:0000256" key="4">
    <source>
        <dbReference type="RuleBase" id="RU003707"/>
    </source>
</evidence>
<dbReference type="PANTHER" id="PTHR43113:SF1">
    <property type="entry name" value="1,4-DIHYDROXY-2-NAPHTHOYL-COA SYNTHASE, PEROXISOMAL"/>
    <property type="match status" value="1"/>
</dbReference>
<dbReference type="PROSITE" id="PS00166">
    <property type="entry name" value="ENOYL_COA_HYDRATASE"/>
    <property type="match status" value="1"/>
</dbReference>
<dbReference type="NCBIfam" id="NF005637">
    <property type="entry name" value="PRK07396.1"/>
    <property type="match status" value="1"/>
</dbReference>
<protein>
    <recommendedName>
        <fullName evidence="3">1,4-dihydroxy-2-naphthoyl-CoA synthase</fullName>
        <ecNumber evidence="3">4.1.3.36</ecNumber>
    </recommendedName>
</protein>
<dbReference type="SUPFAM" id="SSF52096">
    <property type="entry name" value="ClpP/crotonase"/>
    <property type="match status" value="1"/>
</dbReference>
<keyword evidence="8" id="KW-1185">Reference proteome</keyword>
<dbReference type="FunFam" id="3.90.226.10:FF:000003">
    <property type="entry name" value="1,4-dihydroxy-2-naphthoyl-CoA synthase"/>
    <property type="match status" value="1"/>
</dbReference>
<dbReference type="Proteomes" id="UP000011087">
    <property type="component" value="Unassembled WGS sequence"/>
</dbReference>
<evidence type="ECO:0000313" key="8">
    <source>
        <dbReference type="Proteomes" id="UP000011087"/>
    </source>
</evidence>
<dbReference type="CDD" id="cd06558">
    <property type="entry name" value="crotonase-like"/>
    <property type="match status" value="1"/>
</dbReference>
<dbReference type="PANTHER" id="PTHR43113">
    <property type="entry name" value="NUCLEOSIDE-DIPHOSPHATE-SUGAR EPIMERASE"/>
    <property type="match status" value="1"/>
</dbReference>
<accession>L1JM70</accession>